<accession>A0A1C3YPS1</accession>
<dbReference type="AlphaFoldDB" id="A0A1C3YPS1"/>
<protein>
    <submittedName>
        <fullName evidence="1">Uncharacterized protein</fullName>
    </submittedName>
</protein>
<dbReference type="STRING" id="1798182.GA0061081_10143"/>
<gene>
    <name evidence="1" type="ORF">GA0061081_10143</name>
</gene>
<keyword evidence="2" id="KW-1185">Reference proteome</keyword>
<dbReference type="Proteomes" id="UP000199670">
    <property type="component" value="Unassembled WGS sequence"/>
</dbReference>
<dbReference type="OrthoDB" id="7069243at2"/>
<reference evidence="2" key="1">
    <citation type="submission" date="2016-08" db="EMBL/GenBank/DDBJ databases">
        <authorList>
            <person name="Varghese N."/>
            <person name="Submissions Spin"/>
        </authorList>
    </citation>
    <scope>NUCLEOTIDE SEQUENCE [LARGE SCALE GENOMIC DNA]</scope>
    <source>
        <strain evidence="2">R-53248</strain>
    </source>
</reference>
<organism evidence="1 2">
    <name type="scientific">Gilliamella bombicola</name>
    <dbReference type="NCBI Taxonomy" id="1798182"/>
    <lineage>
        <taxon>Bacteria</taxon>
        <taxon>Pseudomonadati</taxon>
        <taxon>Pseudomonadota</taxon>
        <taxon>Gammaproteobacteria</taxon>
        <taxon>Orbales</taxon>
        <taxon>Orbaceae</taxon>
        <taxon>Gilliamella</taxon>
    </lineage>
</organism>
<name>A0A1C3YPS1_9GAMM</name>
<proteinExistence type="predicted"/>
<sequence length="336" mass="39010">MKLKLLLGAILFMFSYCVYGQLLDINSKYRGEPFFMSVDMHQLQQDCARNEDEYNQLDKKEKIKYDSRCPLNNLKFDFKRLDKLIDEDPIAYNGNDFQLKLSISPINPKNQNEEDLPNLGRDITLSLISKNQVIDKLFLANNSFSNNPNLWNGYQHYYIAPSGDIYTLLSIKSEPIEDESGTFPTLWKHYNVDTSNMRFVLKEMQINMPEATYQIIYPNQFNTKFHEGAVEYGLTLEESIALFDQSSKDGSSDYSLASRVYHYYQDQLKEKVNQLDNKKQQQDSFTALKQNINKTCLATPAPIHESDIELYLHKVLTCLIEQDRQAIKHAEDELGS</sequence>
<dbReference type="RefSeq" id="WP_091345957.1">
    <property type="nucleotide sequence ID" value="NZ_FMAQ01000001.1"/>
</dbReference>
<dbReference type="EMBL" id="FMAQ01000001">
    <property type="protein sequence ID" value="SCB72096.1"/>
    <property type="molecule type" value="Genomic_DNA"/>
</dbReference>
<evidence type="ECO:0000313" key="2">
    <source>
        <dbReference type="Proteomes" id="UP000199670"/>
    </source>
</evidence>
<evidence type="ECO:0000313" key="1">
    <source>
        <dbReference type="EMBL" id="SCB72096.1"/>
    </source>
</evidence>